<reference evidence="8 9" key="1">
    <citation type="journal article" date="2013" name="ISME J.">
        <title>A metabolic model for members of the genus Tetrasphaera involved in enhanced biological phosphorus removal.</title>
        <authorList>
            <person name="Kristiansen R."/>
            <person name="Nguyen H.T.T."/>
            <person name="Saunders A.M."/>
            <person name="Nielsen J.L."/>
            <person name="Wimmer R."/>
            <person name="Le V.Q."/>
            <person name="McIlroy S.J."/>
            <person name="Petrovski S."/>
            <person name="Seviour R.J."/>
            <person name="Calteau A."/>
            <person name="Nielsen K.L."/>
            <person name="Nielsen P.H."/>
        </authorList>
    </citation>
    <scope>NUCLEOTIDE SEQUENCE [LARGE SCALE GENOMIC DNA]</scope>
    <source>
        <strain evidence="8 9">Lp2</strain>
    </source>
</reference>
<dbReference type="Proteomes" id="UP000013167">
    <property type="component" value="Unassembled WGS sequence"/>
</dbReference>
<name>N0E0D8_9MICO</name>
<evidence type="ECO:0000259" key="6">
    <source>
        <dbReference type="Pfam" id="PF00389"/>
    </source>
</evidence>
<dbReference type="SUPFAM" id="SSF52283">
    <property type="entry name" value="Formate/glycerate dehydrogenase catalytic domain-like"/>
    <property type="match status" value="1"/>
</dbReference>
<dbReference type="PANTHER" id="PTHR10996">
    <property type="entry name" value="2-HYDROXYACID DEHYDROGENASE-RELATED"/>
    <property type="match status" value="1"/>
</dbReference>
<dbReference type="RefSeq" id="WP_010849349.1">
    <property type="nucleotide sequence ID" value="NZ_HF570956.1"/>
</dbReference>
<feature type="domain" description="D-isomer specific 2-hydroxyacid dehydrogenase catalytic" evidence="6">
    <location>
        <begin position="45"/>
        <end position="309"/>
    </location>
</feature>
<sequence length="315" mass="32976">MEPEGPAEHRVAVVGALMPFFRDWLADRYAAASVADIPDPAAVAVAVVGPGPTIGATEMDALPGLEAITVYGVGYDNVDVAEAARRGIVVSHTPDVLDDAVADLTVALVLDVLRGVTAADRFVRSGKWAAGERFPLTREVGRTRVGILGLGRIGSATAERLSALGAVITYHSRSPKDVPWAYAATPVDLARLSDVVVVLTPGGDGTRHLVNRDVLDALGPDGFLVNVARGSVVDEDALVEALAEHRIAGAGLDVFADEPHVPERLLTLDNVVLTPHIASATVATREAMARLVMDNIDAHLAGRPLVTPVPEMGRA</sequence>
<proteinExistence type="inferred from homology"/>
<comment type="similarity">
    <text evidence="1 5">Belongs to the D-isomer specific 2-hydroxyacid dehydrogenase family.</text>
</comment>
<dbReference type="CDD" id="cd12156">
    <property type="entry name" value="HPPR"/>
    <property type="match status" value="1"/>
</dbReference>
<feature type="domain" description="D-isomer specific 2-hydroxyacid dehydrogenase NAD-binding" evidence="7">
    <location>
        <begin position="106"/>
        <end position="278"/>
    </location>
</feature>
<dbReference type="FunFam" id="3.40.50.720:FF:000213">
    <property type="entry name" value="Putative 2-hydroxyacid dehydrogenase"/>
    <property type="match status" value="1"/>
</dbReference>
<dbReference type="GO" id="GO:0016618">
    <property type="term" value="F:hydroxypyruvate reductase [NAD(P)H] activity"/>
    <property type="evidence" value="ECO:0007669"/>
    <property type="project" value="TreeGrafter"/>
</dbReference>
<dbReference type="SUPFAM" id="SSF51735">
    <property type="entry name" value="NAD(P)-binding Rossmann-fold domains"/>
    <property type="match status" value="1"/>
</dbReference>
<evidence type="ECO:0000313" key="8">
    <source>
        <dbReference type="EMBL" id="CCH69191.1"/>
    </source>
</evidence>
<dbReference type="GO" id="GO:0030267">
    <property type="term" value="F:glyoxylate reductase (NADPH) activity"/>
    <property type="evidence" value="ECO:0007669"/>
    <property type="project" value="TreeGrafter"/>
</dbReference>
<dbReference type="OrthoDB" id="117809at2"/>
<dbReference type="eggNOG" id="COG1052">
    <property type="taxonomic scope" value="Bacteria"/>
</dbReference>
<keyword evidence="2" id="KW-0521">NADP</keyword>
<accession>N0E0D8</accession>
<dbReference type="GO" id="GO:0005829">
    <property type="term" value="C:cytosol"/>
    <property type="evidence" value="ECO:0007669"/>
    <property type="project" value="TreeGrafter"/>
</dbReference>
<organism evidence="8 9">
    <name type="scientific">Phycicoccus elongatus Lp2</name>
    <dbReference type="NCBI Taxonomy" id="1193181"/>
    <lineage>
        <taxon>Bacteria</taxon>
        <taxon>Bacillati</taxon>
        <taxon>Actinomycetota</taxon>
        <taxon>Actinomycetes</taxon>
        <taxon>Micrococcales</taxon>
        <taxon>Intrasporangiaceae</taxon>
        <taxon>Phycicoccus</taxon>
    </lineage>
</organism>
<evidence type="ECO:0000259" key="7">
    <source>
        <dbReference type="Pfam" id="PF02826"/>
    </source>
</evidence>
<dbReference type="HOGENOM" id="CLU_019796_1_2_11"/>
<dbReference type="InterPro" id="IPR050223">
    <property type="entry name" value="D-isomer_2-hydroxyacid_DH"/>
</dbReference>
<dbReference type="InterPro" id="IPR036291">
    <property type="entry name" value="NAD(P)-bd_dom_sf"/>
</dbReference>
<evidence type="ECO:0000256" key="1">
    <source>
        <dbReference type="ARBA" id="ARBA00005854"/>
    </source>
</evidence>
<dbReference type="InterPro" id="IPR006139">
    <property type="entry name" value="D-isomer_2_OHA_DH_cat_dom"/>
</dbReference>
<dbReference type="Pfam" id="PF02826">
    <property type="entry name" value="2-Hacid_dh_C"/>
    <property type="match status" value="1"/>
</dbReference>
<dbReference type="STRING" id="1193181.BN10_140003"/>
<evidence type="ECO:0000256" key="5">
    <source>
        <dbReference type="RuleBase" id="RU003719"/>
    </source>
</evidence>
<gene>
    <name evidence="8" type="ORF">BN10_140003</name>
</gene>
<dbReference type="AlphaFoldDB" id="N0E0D8"/>
<protein>
    <submittedName>
        <fullName evidence="8">D-isomer specific 2-hydroxyacid dehydrogenase,NAD-binding</fullName>
    </submittedName>
</protein>
<comment type="caution">
    <text evidence="8">The sequence shown here is derived from an EMBL/GenBank/DDBJ whole genome shotgun (WGS) entry which is preliminary data.</text>
</comment>
<evidence type="ECO:0000256" key="2">
    <source>
        <dbReference type="ARBA" id="ARBA00022857"/>
    </source>
</evidence>
<evidence type="ECO:0000313" key="9">
    <source>
        <dbReference type="Proteomes" id="UP000013167"/>
    </source>
</evidence>
<keyword evidence="3 5" id="KW-0560">Oxidoreductase</keyword>
<evidence type="ECO:0000256" key="4">
    <source>
        <dbReference type="ARBA" id="ARBA00023027"/>
    </source>
</evidence>
<dbReference type="InterPro" id="IPR006140">
    <property type="entry name" value="D-isomer_DH_NAD-bd"/>
</dbReference>
<evidence type="ECO:0000256" key="3">
    <source>
        <dbReference type="ARBA" id="ARBA00023002"/>
    </source>
</evidence>
<dbReference type="InterPro" id="IPR029752">
    <property type="entry name" value="D-isomer_DH_CS1"/>
</dbReference>
<keyword evidence="4" id="KW-0520">NAD</keyword>
<dbReference type="PANTHER" id="PTHR10996:SF178">
    <property type="entry name" value="2-HYDROXYACID DEHYDROGENASE YGL185C-RELATED"/>
    <property type="match status" value="1"/>
</dbReference>
<dbReference type="EMBL" id="CAIZ01000046">
    <property type="protein sequence ID" value="CCH69191.1"/>
    <property type="molecule type" value="Genomic_DNA"/>
</dbReference>
<dbReference type="Gene3D" id="3.40.50.720">
    <property type="entry name" value="NAD(P)-binding Rossmann-like Domain"/>
    <property type="match status" value="2"/>
</dbReference>
<dbReference type="GO" id="GO:0051287">
    <property type="term" value="F:NAD binding"/>
    <property type="evidence" value="ECO:0007669"/>
    <property type="project" value="InterPro"/>
</dbReference>
<keyword evidence="9" id="KW-1185">Reference proteome</keyword>
<dbReference type="Pfam" id="PF00389">
    <property type="entry name" value="2-Hacid_dh"/>
    <property type="match status" value="1"/>
</dbReference>
<dbReference type="PROSITE" id="PS00065">
    <property type="entry name" value="D_2_HYDROXYACID_DH_1"/>
    <property type="match status" value="1"/>
</dbReference>